<name>A0A9W8X695_9PLEO</name>
<keyword evidence="1" id="KW-0175">Coiled coil</keyword>
<evidence type="ECO:0000313" key="3">
    <source>
        <dbReference type="EMBL" id="KAJ4342063.1"/>
    </source>
</evidence>
<evidence type="ECO:0000256" key="2">
    <source>
        <dbReference type="SAM" id="MobiDB-lite"/>
    </source>
</evidence>
<comment type="caution">
    <text evidence="3">The sequence shown here is derived from an EMBL/GenBank/DDBJ whole genome shotgun (WGS) entry which is preliminary data.</text>
</comment>
<dbReference type="AlphaFoldDB" id="A0A9W8X695"/>
<gene>
    <name evidence="3" type="ORF">N0V87_001389</name>
</gene>
<feature type="coiled-coil region" evidence="1">
    <location>
        <begin position="2"/>
        <end position="29"/>
    </location>
</feature>
<proteinExistence type="predicted"/>
<keyword evidence="4" id="KW-1185">Reference proteome</keyword>
<dbReference type="EMBL" id="JAPEUV010000008">
    <property type="protein sequence ID" value="KAJ4342063.1"/>
    <property type="molecule type" value="Genomic_DNA"/>
</dbReference>
<feature type="region of interest" description="Disordered" evidence="2">
    <location>
        <begin position="43"/>
        <end position="71"/>
    </location>
</feature>
<dbReference type="Proteomes" id="UP001140562">
    <property type="component" value="Unassembled WGS sequence"/>
</dbReference>
<organism evidence="3 4">
    <name type="scientific">Didymella glomerata</name>
    <dbReference type="NCBI Taxonomy" id="749621"/>
    <lineage>
        <taxon>Eukaryota</taxon>
        <taxon>Fungi</taxon>
        <taxon>Dikarya</taxon>
        <taxon>Ascomycota</taxon>
        <taxon>Pezizomycotina</taxon>
        <taxon>Dothideomycetes</taxon>
        <taxon>Pleosporomycetidae</taxon>
        <taxon>Pleosporales</taxon>
        <taxon>Pleosporineae</taxon>
        <taxon>Didymellaceae</taxon>
        <taxon>Didymella</taxon>
    </lineage>
</organism>
<evidence type="ECO:0000256" key="1">
    <source>
        <dbReference type="SAM" id="Coils"/>
    </source>
</evidence>
<accession>A0A9W8X695</accession>
<protein>
    <submittedName>
        <fullName evidence="3">Uncharacterized protein</fullName>
    </submittedName>
</protein>
<evidence type="ECO:0000313" key="4">
    <source>
        <dbReference type="Proteomes" id="UP001140562"/>
    </source>
</evidence>
<feature type="compositionally biased region" description="Basic residues" evidence="2">
    <location>
        <begin position="48"/>
        <end position="58"/>
    </location>
</feature>
<reference evidence="3" key="1">
    <citation type="submission" date="2022-10" db="EMBL/GenBank/DDBJ databases">
        <title>Tapping the CABI collections for fungal endophytes: first genome assemblies for Collariella, Neodidymelliopsis, Ascochyta clinopodiicola, Didymella pomorum, Didymosphaeria variabile, Neocosmospora piperis and Neocucurbitaria cava.</title>
        <authorList>
            <person name="Hill R."/>
        </authorList>
    </citation>
    <scope>NUCLEOTIDE SEQUENCE</scope>
    <source>
        <strain evidence="3">IMI 360193</strain>
    </source>
</reference>
<sequence length="84" mass="9489">MAAKVISDCEELEKEVEESVVEVAKVKTQLTHAHESIATLRNQPKVSEKKHAHTRKQLSKANGQVTERDQQKRNILAQLKKEGC</sequence>